<dbReference type="Proteomes" id="UP000095283">
    <property type="component" value="Unplaced"/>
</dbReference>
<feature type="transmembrane region" description="Helical" evidence="3">
    <location>
        <begin position="6"/>
        <end position="27"/>
    </location>
</feature>
<keyword evidence="1" id="KW-0853">WD repeat</keyword>
<feature type="compositionally biased region" description="Acidic residues" evidence="2">
    <location>
        <begin position="157"/>
        <end position="176"/>
    </location>
</feature>
<accession>A0A1I7XKK4</accession>
<keyword evidence="3" id="KW-0812">Transmembrane</keyword>
<evidence type="ECO:0000256" key="3">
    <source>
        <dbReference type="SAM" id="Phobius"/>
    </source>
</evidence>
<dbReference type="PANTHER" id="PTHR46108:SF4">
    <property type="entry name" value="BLUE CHEESE"/>
    <property type="match status" value="1"/>
</dbReference>
<dbReference type="AlphaFoldDB" id="A0A1I7XKK4"/>
<evidence type="ECO:0000313" key="4">
    <source>
        <dbReference type="Proteomes" id="UP000095283"/>
    </source>
</evidence>
<protein>
    <submittedName>
        <fullName evidence="5">DUF3336 domain-containing protein</fullName>
    </submittedName>
</protein>
<keyword evidence="3" id="KW-0472">Membrane</keyword>
<evidence type="ECO:0000256" key="2">
    <source>
        <dbReference type="SAM" id="MobiDB-lite"/>
    </source>
</evidence>
<sequence>MATGKPYIVILGILVIYMWLRVHISLLKELVAAQSSRYHEWHAHVRKWSMHEWHQLEAELTRERGIWGPEQKAIRAKVAISKDSQSYFEACRARRLRTMDMRIIDNSTTISTPSDEKQPFTFCDLAQLNSSLIRRLSLRTSRESDIHREEKDLDKEDGADEEVIDKDPLIEEEQQDESSASEKVNVISENRDETRDEERKESVNRKKRGPDNQTLLRLLEQGEQLHSMFRCARIQDTPRL</sequence>
<keyword evidence="4" id="KW-1185">Reference proteome</keyword>
<dbReference type="InterPro" id="IPR051944">
    <property type="entry name" value="BEACH_domain_protein"/>
</dbReference>
<organism evidence="4 5">
    <name type="scientific">Heterorhabditis bacteriophora</name>
    <name type="common">Entomopathogenic nematode worm</name>
    <dbReference type="NCBI Taxonomy" id="37862"/>
    <lineage>
        <taxon>Eukaryota</taxon>
        <taxon>Metazoa</taxon>
        <taxon>Ecdysozoa</taxon>
        <taxon>Nematoda</taxon>
        <taxon>Chromadorea</taxon>
        <taxon>Rhabditida</taxon>
        <taxon>Rhabditina</taxon>
        <taxon>Rhabditomorpha</taxon>
        <taxon>Strongyloidea</taxon>
        <taxon>Heterorhabditidae</taxon>
        <taxon>Heterorhabditis</taxon>
    </lineage>
</organism>
<keyword evidence="3" id="KW-1133">Transmembrane helix</keyword>
<name>A0A1I7XKK4_HETBA</name>
<proteinExistence type="predicted"/>
<feature type="compositionally biased region" description="Basic and acidic residues" evidence="2">
    <location>
        <begin position="144"/>
        <end position="156"/>
    </location>
</feature>
<reference evidence="5" key="1">
    <citation type="submission" date="2016-11" db="UniProtKB">
        <authorList>
            <consortium name="WormBaseParasite"/>
        </authorList>
    </citation>
    <scope>IDENTIFICATION</scope>
</reference>
<feature type="region of interest" description="Disordered" evidence="2">
    <location>
        <begin position="144"/>
        <end position="214"/>
    </location>
</feature>
<evidence type="ECO:0000313" key="5">
    <source>
        <dbReference type="WBParaSite" id="Hba_18034"/>
    </source>
</evidence>
<dbReference type="WBParaSite" id="Hba_18034">
    <property type="protein sequence ID" value="Hba_18034"/>
    <property type="gene ID" value="Hba_18034"/>
</dbReference>
<dbReference type="PANTHER" id="PTHR46108">
    <property type="entry name" value="BLUE CHEESE"/>
    <property type="match status" value="1"/>
</dbReference>
<evidence type="ECO:0000256" key="1">
    <source>
        <dbReference type="ARBA" id="ARBA00022574"/>
    </source>
</evidence>
<feature type="compositionally biased region" description="Basic and acidic residues" evidence="2">
    <location>
        <begin position="189"/>
        <end position="204"/>
    </location>
</feature>